<evidence type="ECO:0000313" key="1">
    <source>
        <dbReference type="EMBL" id="CAH9090339.1"/>
    </source>
</evidence>
<organism evidence="1 2">
    <name type="scientific">Cuscuta europaea</name>
    <name type="common">European dodder</name>
    <dbReference type="NCBI Taxonomy" id="41803"/>
    <lineage>
        <taxon>Eukaryota</taxon>
        <taxon>Viridiplantae</taxon>
        <taxon>Streptophyta</taxon>
        <taxon>Embryophyta</taxon>
        <taxon>Tracheophyta</taxon>
        <taxon>Spermatophyta</taxon>
        <taxon>Magnoliopsida</taxon>
        <taxon>eudicotyledons</taxon>
        <taxon>Gunneridae</taxon>
        <taxon>Pentapetalae</taxon>
        <taxon>asterids</taxon>
        <taxon>lamiids</taxon>
        <taxon>Solanales</taxon>
        <taxon>Convolvulaceae</taxon>
        <taxon>Cuscuteae</taxon>
        <taxon>Cuscuta</taxon>
        <taxon>Cuscuta subgen. Cuscuta</taxon>
    </lineage>
</organism>
<protein>
    <submittedName>
        <fullName evidence="1">Uncharacterized protein</fullName>
    </submittedName>
</protein>
<dbReference type="EMBL" id="CAMAPE010000023">
    <property type="protein sequence ID" value="CAH9090339.1"/>
    <property type="molecule type" value="Genomic_DNA"/>
</dbReference>
<dbReference type="OrthoDB" id="1111462at2759"/>
<gene>
    <name evidence="1" type="ORF">CEURO_LOCUS11210</name>
</gene>
<evidence type="ECO:0000313" key="2">
    <source>
        <dbReference type="Proteomes" id="UP001152484"/>
    </source>
</evidence>
<sequence>MKPHLSSIHLLNFSPAVEFQGKHRQAISNIIADMVAHKYLDASRKPYTPKQIRLEMALEFGISMSYQKFWKAQKVSCKSNSVLMQTHTNYCLLCHTFLKNQIWALQ</sequence>
<dbReference type="Proteomes" id="UP001152484">
    <property type="component" value="Unassembled WGS sequence"/>
</dbReference>
<proteinExistence type="predicted"/>
<dbReference type="AlphaFoldDB" id="A0A9P0Z7Z1"/>
<accession>A0A9P0Z7Z1</accession>
<reference evidence="1" key="1">
    <citation type="submission" date="2022-07" db="EMBL/GenBank/DDBJ databases">
        <authorList>
            <person name="Macas J."/>
            <person name="Novak P."/>
            <person name="Neumann P."/>
        </authorList>
    </citation>
    <scope>NUCLEOTIDE SEQUENCE</scope>
</reference>
<comment type="caution">
    <text evidence="1">The sequence shown here is derived from an EMBL/GenBank/DDBJ whole genome shotgun (WGS) entry which is preliminary data.</text>
</comment>
<keyword evidence="2" id="KW-1185">Reference proteome</keyword>
<name>A0A9P0Z7Z1_CUSEU</name>